<reference evidence="1 2" key="1">
    <citation type="submission" date="2024-01" db="EMBL/GenBank/DDBJ databases">
        <title>The genomes of 5 underutilized Papilionoideae crops provide insights into root nodulation and disease resistanc.</title>
        <authorList>
            <person name="Yuan L."/>
        </authorList>
    </citation>
    <scope>NUCLEOTIDE SEQUENCE [LARGE SCALE GENOMIC DNA]</scope>
    <source>
        <strain evidence="1">ZHUSHIDOU_FW_LH</strain>
        <tissue evidence="1">Leaf</tissue>
    </source>
</reference>
<proteinExistence type="predicted"/>
<sequence length="119" mass="13356">MRISWNKCIYIRGRRVAVSILPTLIDPSRADDHPEHTLSSLMLLGPVRTYVELYEKASKLERKEPSVRCSPRKPPVVPPPLLGEISLFIEVDPSLKQVVSYTGSAKEVVVGDAAPLWRH</sequence>
<protein>
    <submittedName>
        <fullName evidence="1">Uncharacterized protein</fullName>
    </submittedName>
</protein>
<keyword evidence="2" id="KW-1185">Reference proteome</keyword>
<evidence type="ECO:0000313" key="2">
    <source>
        <dbReference type="Proteomes" id="UP001372338"/>
    </source>
</evidence>
<name>A0AAN9DR64_CROPI</name>
<dbReference type="Proteomes" id="UP001372338">
    <property type="component" value="Unassembled WGS sequence"/>
</dbReference>
<evidence type="ECO:0000313" key="1">
    <source>
        <dbReference type="EMBL" id="KAK7234308.1"/>
    </source>
</evidence>
<accession>A0AAN9DR64</accession>
<dbReference type="EMBL" id="JAYWIO010000064">
    <property type="protein sequence ID" value="KAK7234308.1"/>
    <property type="molecule type" value="Genomic_DNA"/>
</dbReference>
<gene>
    <name evidence="1" type="ORF">RIF29_47026</name>
</gene>
<dbReference type="AlphaFoldDB" id="A0AAN9DR64"/>
<comment type="caution">
    <text evidence="1">The sequence shown here is derived from an EMBL/GenBank/DDBJ whole genome shotgun (WGS) entry which is preliminary data.</text>
</comment>
<organism evidence="1 2">
    <name type="scientific">Crotalaria pallida</name>
    <name type="common">Smooth rattlebox</name>
    <name type="synonym">Crotalaria striata</name>
    <dbReference type="NCBI Taxonomy" id="3830"/>
    <lineage>
        <taxon>Eukaryota</taxon>
        <taxon>Viridiplantae</taxon>
        <taxon>Streptophyta</taxon>
        <taxon>Embryophyta</taxon>
        <taxon>Tracheophyta</taxon>
        <taxon>Spermatophyta</taxon>
        <taxon>Magnoliopsida</taxon>
        <taxon>eudicotyledons</taxon>
        <taxon>Gunneridae</taxon>
        <taxon>Pentapetalae</taxon>
        <taxon>rosids</taxon>
        <taxon>fabids</taxon>
        <taxon>Fabales</taxon>
        <taxon>Fabaceae</taxon>
        <taxon>Papilionoideae</taxon>
        <taxon>50 kb inversion clade</taxon>
        <taxon>genistoids sensu lato</taxon>
        <taxon>core genistoids</taxon>
        <taxon>Crotalarieae</taxon>
        <taxon>Crotalaria</taxon>
    </lineage>
</organism>